<dbReference type="EMBL" id="OB660908">
    <property type="protein sequence ID" value="CAD7226718.1"/>
    <property type="molecule type" value="Genomic_DNA"/>
</dbReference>
<feature type="compositionally biased region" description="Polar residues" evidence="6">
    <location>
        <begin position="28"/>
        <end position="42"/>
    </location>
</feature>
<accession>A0A7R8WD67</accession>
<evidence type="ECO:0000259" key="7">
    <source>
        <dbReference type="Pfam" id="PF02770"/>
    </source>
</evidence>
<organism evidence="9">
    <name type="scientific">Cyprideis torosa</name>
    <dbReference type="NCBI Taxonomy" id="163714"/>
    <lineage>
        <taxon>Eukaryota</taxon>
        <taxon>Metazoa</taxon>
        <taxon>Ecdysozoa</taxon>
        <taxon>Arthropoda</taxon>
        <taxon>Crustacea</taxon>
        <taxon>Oligostraca</taxon>
        <taxon>Ostracoda</taxon>
        <taxon>Podocopa</taxon>
        <taxon>Podocopida</taxon>
        <taxon>Cytherocopina</taxon>
        <taxon>Cytheroidea</taxon>
        <taxon>Cytherideidae</taxon>
        <taxon>Cyprideis</taxon>
    </lineage>
</organism>
<dbReference type="GO" id="GO:0050660">
    <property type="term" value="F:flavin adenine dinucleotide binding"/>
    <property type="evidence" value="ECO:0007669"/>
    <property type="project" value="InterPro"/>
</dbReference>
<dbReference type="Pfam" id="PF02770">
    <property type="entry name" value="Acyl-CoA_dh_M"/>
    <property type="match status" value="1"/>
</dbReference>
<dbReference type="GO" id="GO:0000062">
    <property type="term" value="F:fatty-acyl-CoA binding"/>
    <property type="evidence" value="ECO:0007669"/>
    <property type="project" value="TreeGrafter"/>
</dbReference>
<evidence type="ECO:0000256" key="2">
    <source>
        <dbReference type="ARBA" id="ARBA00009347"/>
    </source>
</evidence>
<dbReference type="InterPro" id="IPR009100">
    <property type="entry name" value="AcylCoA_DH/oxidase_NM_dom_sf"/>
</dbReference>
<keyword evidence="3" id="KW-0285">Flavoprotein</keyword>
<protein>
    <submittedName>
        <fullName evidence="9">Uncharacterized protein</fullName>
    </submittedName>
</protein>
<dbReference type="InterPro" id="IPR046373">
    <property type="entry name" value="Acyl-CoA_Oxase/DH_mid-dom_sf"/>
</dbReference>
<evidence type="ECO:0000256" key="1">
    <source>
        <dbReference type="ARBA" id="ARBA00001974"/>
    </source>
</evidence>
<evidence type="ECO:0000259" key="8">
    <source>
        <dbReference type="Pfam" id="PF02771"/>
    </source>
</evidence>
<dbReference type="PANTHER" id="PTHR43884">
    <property type="entry name" value="ACYL-COA DEHYDROGENASE"/>
    <property type="match status" value="1"/>
</dbReference>
<dbReference type="GO" id="GO:0017099">
    <property type="term" value="F:very-long-chain fatty acyl-CoA dehydrogenase activity"/>
    <property type="evidence" value="ECO:0007669"/>
    <property type="project" value="TreeGrafter"/>
</dbReference>
<comment type="similarity">
    <text evidence="2">Belongs to the acyl-CoA dehydrogenase family.</text>
</comment>
<dbReference type="PANTHER" id="PTHR43884:SF11">
    <property type="entry name" value="VERY LONG-CHAIN SPECIFIC ACYL-COA DEHYDROGENASE, MITOCHONDRIAL"/>
    <property type="match status" value="1"/>
</dbReference>
<dbReference type="OrthoDB" id="2588832at2759"/>
<dbReference type="FunFam" id="1.10.540.10:FF:000001">
    <property type="entry name" value="Very long-chain-specific acyl-CoA dehydrogenase, mitochondrial"/>
    <property type="match status" value="1"/>
</dbReference>
<comment type="cofactor">
    <cofactor evidence="1">
        <name>FAD</name>
        <dbReference type="ChEBI" id="CHEBI:57692"/>
    </cofactor>
</comment>
<sequence>MSRSVLLWSARSNLLRFSRKANEIGLRSQTSSAAVKSEQLPSQDAKAKKMERPVQESNSFMFNLFRGVIATEQVFPYPDVMNADQKEMLQMLVDPTERFFIEKNDAAWNDENEMIPQETMDSLKELGAFGLLVPTEYGGLGLCNTQYARLGEILGAYDLGLSITLGAHQSIGYKVSSAETPGPVVARITPSNLHLLECQEIEFSDDGRLQNGCLKYSLFWMMLLAEEKIVDEYDGSVSLPSFPSSEHSYQEYRCQLFVTIRAVCSDAASIRSKAIPTADGKHFILNGSKIWISNGNIADVFTVFAQTPVKDEKTGK</sequence>
<reference evidence="9" key="1">
    <citation type="submission" date="2020-11" db="EMBL/GenBank/DDBJ databases">
        <authorList>
            <person name="Tran Van P."/>
        </authorList>
    </citation>
    <scope>NUCLEOTIDE SEQUENCE</scope>
</reference>
<dbReference type="Gene3D" id="2.40.110.10">
    <property type="entry name" value="Butyryl-CoA Dehydrogenase, subunit A, domain 2"/>
    <property type="match status" value="1"/>
</dbReference>
<feature type="domain" description="Acyl-CoA dehydrogenase/oxidase N-terminal" evidence="8">
    <location>
        <begin position="90"/>
        <end position="173"/>
    </location>
</feature>
<feature type="region of interest" description="Disordered" evidence="6">
    <location>
        <begin position="28"/>
        <end position="51"/>
    </location>
</feature>
<dbReference type="InterPro" id="IPR013786">
    <property type="entry name" value="AcylCoA_DH/ox_N"/>
</dbReference>
<name>A0A7R8WD67_9CRUS</name>
<evidence type="ECO:0000313" key="9">
    <source>
        <dbReference type="EMBL" id="CAD7226718.1"/>
    </source>
</evidence>
<proteinExistence type="inferred from homology"/>
<feature type="domain" description="Acyl-CoA oxidase/dehydrogenase middle" evidence="7">
    <location>
        <begin position="263"/>
        <end position="308"/>
    </location>
</feature>
<dbReference type="Pfam" id="PF02771">
    <property type="entry name" value="Acyl-CoA_dh_N"/>
    <property type="match status" value="1"/>
</dbReference>
<dbReference type="InterPro" id="IPR037069">
    <property type="entry name" value="AcylCoA_DH/ox_N_sf"/>
</dbReference>
<evidence type="ECO:0000256" key="5">
    <source>
        <dbReference type="ARBA" id="ARBA00023002"/>
    </source>
</evidence>
<evidence type="ECO:0000256" key="6">
    <source>
        <dbReference type="SAM" id="MobiDB-lite"/>
    </source>
</evidence>
<dbReference type="SUPFAM" id="SSF56645">
    <property type="entry name" value="Acyl-CoA dehydrogenase NM domain-like"/>
    <property type="match status" value="2"/>
</dbReference>
<dbReference type="InterPro" id="IPR006091">
    <property type="entry name" value="Acyl-CoA_Oxase/DH_mid-dom"/>
</dbReference>
<keyword evidence="5" id="KW-0560">Oxidoreductase</keyword>
<gene>
    <name evidence="9" type="ORF">CTOB1V02_LOCUS4633</name>
</gene>
<dbReference type="AlphaFoldDB" id="A0A7R8WD67"/>
<evidence type="ECO:0000256" key="3">
    <source>
        <dbReference type="ARBA" id="ARBA00022630"/>
    </source>
</evidence>
<keyword evidence="4" id="KW-0274">FAD</keyword>
<dbReference type="Gene3D" id="1.10.540.10">
    <property type="entry name" value="Acyl-CoA dehydrogenase/oxidase, N-terminal domain"/>
    <property type="match status" value="1"/>
</dbReference>
<evidence type="ECO:0000256" key="4">
    <source>
        <dbReference type="ARBA" id="ARBA00022827"/>
    </source>
</evidence>